<name>A0A0L8KC38_STRVR</name>
<feature type="compositionally biased region" description="Basic and acidic residues" evidence="1">
    <location>
        <begin position="1"/>
        <end position="32"/>
    </location>
</feature>
<dbReference type="AlphaFoldDB" id="A0A0L8KC38"/>
<accession>A0A0L8KC38</accession>
<feature type="non-terminal residue" evidence="2">
    <location>
        <position position="1"/>
    </location>
</feature>
<evidence type="ECO:0000256" key="1">
    <source>
        <dbReference type="SAM" id="MobiDB-lite"/>
    </source>
</evidence>
<comment type="caution">
    <text evidence="2">The sequence shown here is derived from an EMBL/GenBank/DDBJ whole genome shotgun (WGS) entry which is preliminary data.</text>
</comment>
<dbReference type="EMBL" id="LGUP01000221">
    <property type="protein sequence ID" value="KOG23411.1"/>
    <property type="molecule type" value="Genomic_DNA"/>
</dbReference>
<protein>
    <submittedName>
        <fullName evidence="2">Uncharacterized protein</fullName>
    </submittedName>
</protein>
<dbReference type="Proteomes" id="UP000037023">
    <property type="component" value="Unassembled WGS sequence"/>
</dbReference>
<evidence type="ECO:0000313" key="2">
    <source>
        <dbReference type="EMBL" id="KOG23411.1"/>
    </source>
</evidence>
<feature type="non-terminal residue" evidence="2">
    <location>
        <position position="205"/>
    </location>
</feature>
<proteinExistence type="predicted"/>
<feature type="compositionally biased region" description="Basic and acidic residues" evidence="1">
    <location>
        <begin position="45"/>
        <end position="56"/>
    </location>
</feature>
<sequence>LGVKAAVERGDLERAAQLETAFDARVEQRATGDSESPTATGARARTPEGEVSREAETPDLPEPTPGPAETPDLPGGRTVDPTGDRTGSTDPLQPGSETLTRQPETLDTTGTQAPPTPEQLLARQAGPRTDDPLDAVLTGAADEQGMLPSQLGRSLEEMVSEARALQMRAIDHDAEPHRVRELFQAVADARDTGRLEQARAALEEL</sequence>
<feature type="region of interest" description="Disordered" evidence="1">
    <location>
        <begin position="1"/>
        <end position="135"/>
    </location>
</feature>
<gene>
    <name evidence="2" type="ORF">ADK34_20325</name>
</gene>
<feature type="compositionally biased region" description="Polar residues" evidence="1">
    <location>
        <begin position="85"/>
        <end position="113"/>
    </location>
</feature>
<evidence type="ECO:0000313" key="3">
    <source>
        <dbReference type="Proteomes" id="UP000037023"/>
    </source>
</evidence>
<reference evidence="2 3" key="1">
    <citation type="submission" date="2015-06" db="EMBL/GenBank/DDBJ databases">
        <authorList>
            <person name="Hoefler B.C."/>
            <person name="Straight P.D."/>
        </authorList>
    </citation>
    <scope>NUCLEOTIDE SEQUENCE [LARGE SCALE GENOMIC DNA]</scope>
    <source>
        <strain evidence="2 3">NRRL 3427</strain>
    </source>
</reference>
<organism evidence="2 3">
    <name type="scientific">Streptomyces viridochromogenes</name>
    <dbReference type="NCBI Taxonomy" id="1938"/>
    <lineage>
        <taxon>Bacteria</taxon>
        <taxon>Bacillati</taxon>
        <taxon>Actinomycetota</taxon>
        <taxon>Actinomycetes</taxon>
        <taxon>Kitasatosporales</taxon>
        <taxon>Streptomycetaceae</taxon>
        <taxon>Streptomyces</taxon>
    </lineage>
</organism>